<name>A0ABS8YLM0_9BACL</name>
<accession>A0ABS8YLM0</accession>
<feature type="transmembrane region" description="Helical" evidence="1">
    <location>
        <begin position="278"/>
        <end position="300"/>
    </location>
</feature>
<dbReference type="RefSeq" id="WP_233697774.1">
    <property type="nucleotide sequence ID" value="NZ_JAJNBZ010000016.1"/>
</dbReference>
<evidence type="ECO:0000256" key="1">
    <source>
        <dbReference type="SAM" id="Phobius"/>
    </source>
</evidence>
<evidence type="ECO:0000313" key="2">
    <source>
        <dbReference type="EMBL" id="MCE5171240.1"/>
    </source>
</evidence>
<keyword evidence="1" id="KW-1133">Transmembrane helix</keyword>
<evidence type="ECO:0000313" key="3">
    <source>
        <dbReference type="Proteomes" id="UP001199916"/>
    </source>
</evidence>
<keyword evidence="1" id="KW-0812">Transmembrane</keyword>
<feature type="transmembrane region" description="Helical" evidence="1">
    <location>
        <begin position="12"/>
        <end position="35"/>
    </location>
</feature>
<keyword evidence="3" id="KW-1185">Reference proteome</keyword>
<organism evidence="2 3">
    <name type="scientific">Paenibacillus profundus</name>
    <dbReference type="NCBI Taxonomy" id="1173085"/>
    <lineage>
        <taxon>Bacteria</taxon>
        <taxon>Bacillati</taxon>
        <taxon>Bacillota</taxon>
        <taxon>Bacilli</taxon>
        <taxon>Bacillales</taxon>
        <taxon>Paenibacillaceae</taxon>
        <taxon>Paenibacillus</taxon>
    </lineage>
</organism>
<comment type="caution">
    <text evidence="2">The sequence shown here is derived from an EMBL/GenBank/DDBJ whole genome shotgun (WGS) entry which is preliminary data.</text>
</comment>
<gene>
    <name evidence="2" type="ORF">LQV63_18230</name>
</gene>
<protein>
    <submittedName>
        <fullName evidence="2">ABC transporter permease</fullName>
    </submittedName>
</protein>
<dbReference type="Proteomes" id="UP001199916">
    <property type="component" value="Unassembled WGS sequence"/>
</dbReference>
<feature type="transmembrane region" description="Helical" evidence="1">
    <location>
        <begin position="227"/>
        <end position="249"/>
    </location>
</feature>
<feature type="transmembrane region" description="Helical" evidence="1">
    <location>
        <begin position="312"/>
        <end position="334"/>
    </location>
</feature>
<reference evidence="2 3" key="1">
    <citation type="submission" date="2021-11" db="EMBL/GenBank/DDBJ databases">
        <title>Draft genome sequence of Paenibacillus profundus YoMME, a new Gram-positive bacteria with exoelectrogenic properties.</title>
        <authorList>
            <person name="Hubenova Y."/>
            <person name="Hubenova E."/>
            <person name="Manasiev Y."/>
            <person name="Peykov S."/>
            <person name="Mitov M."/>
        </authorList>
    </citation>
    <scope>NUCLEOTIDE SEQUENCE [LARGE SCALE GENOMIC DNA]</scope>
    <source>
        <strain evidence="2 3">YoMME</strain>
    </source>
</reference>
<keyword evidence="1" id="KW-0472">Membrane</keyword>
<dbReference type="EMBL" id="JAJNBZ010000016">
    <property type="protein sequence ID" value="MCE5171240.1"/>
    <property type="molecule type" value="Genomic_DNA"/>
</dbReference>
<proteinExistence type="predicted"/>
<sequence length="349" mass="39633">MKMKLSTYHGEGTLYLVILYSLLSIIIVTASYYIAKQEELNILSRGLYAEDNLFFVIEDTELTDIPWNNLSAAQSYTIFKELQTGKETIRAVYYNHDTYQPPIRSGRYFNKHDFYAGKSVAVVGTEIERANIVDKQGKPYLTYQGEQFEIIGKMGASYPSLIDHMILLNLDAADQQHHNDSSIYAINAQAGNSLINNGLLSIGDAEMKVRMFKRGDSGSQRFLGTDMYSNMIILAITVLLIGSSILFSFHWMKRKQQELHVLWIAGIRHRHPFRRYTLRFLAMTALCYGIIGGIGFLIMMNRYSLSEVIKSFATYLIMGGVVMFITSFLSILLAGKQMYGQLAIERNGH</sequence>